<evidence type="ECO:0000256" key="1">
    <source>
        <dbReference type="ARBA" id="ARBA00022814"/>
    </source>
</evidence>
<evidence type="ECO:0000256" key="3">
    <source>
        <dbReference type="ARBA" id="ARBA00023163"/>
    </source>
</evidence>
<feature type="domain" description="NusG-like N-terminal" evidence="4">
    <location>
        <begin position="16"/>
        <end position="123"/>
    </location>
</feature>
<protein>
    <submittedName>
        <fullName evidence="5">Transcription termination/antitermination protein NusG</fullName>
    </submittedName>
</protein>
<gene>
    <name evidence="5" type="ORF">ABUE31_21540</name>
</gene>
<dbReference type="Pfam" id="PF02357">
    <property type="entry name" value="NusG"/>
    <property type="match status" value="1"/>
</dbReference>
<keyword evidence="3" id="KW-0804">Transcription</keyword>
<proteinExistence type="predicted"/>
<evidence type="ECO:0000313" key="6">
    <source>
        <dbReference type="Proteomes" id="UP001556196"/>
    </source>
</evidence>
<keyword evidence="2" id="KW-0805">Transcription regulation</keyword>
<keyword evidence="1" id="KW-0889">Transcription antitermination</keyword>
<accession>A0ABV3R7R8</accession>
<dbReference type="Proteomes" id="UP001556196">
    <property type="component" value="Unassembled WGS sequence"/>
</dbReference>
<dbReference type="Gene3D" id="2.30.30.30">
    <property type="match status" value="1"/>
</dbReference>
<comment type="caution">
    <text evidence="5">The sequence shown here is derived from an EMBL/GenBank/DDBJ whole genome shotgun (WGS) entry which is preliminary data.</text>
</comment>
<reference evidence="5 6" key="1">
    <citation type="submission" date="2024-06" db="EMBL/GenBank/DDBJ databases">
        <authorList>
            <person name="Tuo L."/>
        </authorList>
    </citation>
    <scope>NUCLEOTIDE SEQUENCE [LARGE SCALE GENOMIC DNA]</scope>
    <source>
        <strain evidence="5 6">ZMM04-5</strain>
    </source>
</reference>
<dbReference type="SUPFAM" id="SSF82679">
    <property type="entry name" value="N-utilization substance G protein NusG, N-terminal domain"/>
    <property type="match status" value="1"/>
</dbReference>
<evidence type="ECO:0000313" key="5">
    <source>
        <dbReference type="EMBL" id="MEW9808582.1"/>
    </source>
</evidence>
<sequence>MKISVAACMTISVDDKRWFVLRVRAGMEDEIFEKLTAKGYDVYLPRRRFDKHNRQQRVWVEKHAPLMPGYMFIVHPRKDRPVDDWREVVGDPHDPEIGIAGVLGPLKGHEGPLRIPAPVVEIIIEEEFGSVYDETAAGKRARGDTGREKLEYRFARGRRFQVDDGPFASFIAEVDKLTHDDRVIALIDIFGRMTPVEFDPDRLKDTPRTPGSKAA</sequence>
<evidence type="ECO:0000259" key="4">
    <source>
        <dbReference type="Pfam" id="PF02357"/>
    </source>
</evidence>
<name>A0ABV3R7R8_9HYPH</name>
<keyword evidence="6" id="KW-1185">Reference proteome</keyword>
<dbReference type="EMBL" id="JBFOCI010000009">
    <property type="protein sequence ID" value="MEW9808582.1"/>
    <property type="molecule type" value="Genomic_DNA"/>
</dbReference>
<dbReference type="Gene3D" id="3.30.70.940">
    <property type="entry name" value="NusG, N-terminal domain"/>
    <property type="match status" value="1"/>
</dbReference>
<evidence type="ECO:0000256" key="2">
    <source>
        <dbReference type="ARBA" id="ARBA00023015"/>
    </source>
</evidence>
<dbReference type="PANTHER" id="PTHR30265:SF4">
    <property type="entry name" value="KOW MOTIF FAMILY PROTEIN, EXPRESSED"/>
    <property type="match status" value="1"/>
</dbReference>
<dbReference type="InterPro" id="IPR008991">
    <property type="entry name" value="Translation_prot_SH3-like_sf"/>
</dbReference>
<dbReference type="PANTHER" id="PTHR30265">
    <property type="entry name" value="RHO-INTERACTING TRANSCRIPTION TERMINATION FACTOR NUSG"/>
    <property type="match status" value="1"/>
</dbReference>
<dbReference type="InterPro" id="IPR006645">
    <property type="entry name" value="NGN-like_dom"/>
</dbReference>
<dbReference type="SUPFAM" id="SSF50104">
    <property type="entry name" value="Translation proteins SH3-like domain"/>
    <property type="match status" value="1"/>
</dbReference>
<organism evidence="5 6">
    <name type="scientific">Mesorhizobium marinum</name>
    <dbReference type="NCBI Taxonomy" id="3228790"/>
    <lineage>
        <taxon>Bacteria</taxon>
        <taxon>Pseudomonadati</taxon>
        <taxon>Pseudomonadota</taxon>
        <taxon>Alphaproteobacteria</taxon>
        <taxon>Hyphomicrobiales</taxon>
        <taxon>Phyllobacteriaceae</taxon>
        <taxon>Mesorhizobium</taxon>
    </lineage>
</organism>
<dbReference type="InterPro" id="IPR043425">
    <property type="entry name" value="NusG-like"/>
</dbReference>
<dbReference type="InterPro" id="IPR036735">
    <property type="entry name" value="NGN_dom_sf"/>
</dbReference>
<dbReference type="CDD" id="cd06091">
    <property type="entry name" value="KOW_NusG"/>
    <property type="match status" value="1"/>
</dbReference>
<dbReference type="RefSeq" id="WP_367725813.1">
    <property type="nucleotide sequence ID" value="NZ_JBFOCH010000025.1"/>
</dbReference>
<dbReference type="InterPro" id="IPR014722">
    <property type="entry name" value="Rib_uL2_dom2"/>
</dbReference>